<dbReference type="InterPro" id="IPR044167">
    <property type="entry name" value="WIP1"/>
</dbReference>
<evidence type="ECO:0000313" key="6">
    <source>
        <dbReference type="Proteomes" id="UP000324897"/>
    </source>
</evidence>
<feature type="non-terminal residue" evidence="5">
    <location>
        <position position="1"/>
    </location>
</feature>
<protein>
    <recommendedName>
        <fullName evidence="4">Bowman-Birk serine protease inhibitors family domain-containing protein</fullName>
    </recommendedName>
</protein>
<feature type="domain" description="Bowman-Birk serine protease inhibitors family" evidence="4">
    <location>
        <begin position="48"/>
        <end position="102"/>
    </location>
</feature>
<dbReference type="Gramene" id="TVU22116">
    <property type="protein sequence ID" value="TVU22116"/>
    <property type="gene ID" value="EJB05_31798"/>
</dbReference>
<proteinExistence type="predicted"/>
<sequence>MKSSSKLFVVFVLQAALIMGIVAALAVAKEDGMGVGKSKVQVSAEPPCCNDCKDLFSGIVRCDDVVRRCHAGCTKCVVVKGRSPVKLYQCADTYFGPCNNPCKNN</sequence>
<accession>A0A5J9UF02</accession>
<dbReference type="OrthoDB" id="598756at2759"/>
<dbReference type="Gene3D" id="2.10.69.10">
    <property type="entry name" value="Cysteine Protease (Bromelain) Inhibitor, subunit H"/>
    <property type="match status" value="1"/>
</dbReference>
<feature type="signal peptide" evidence="3">
    <location>
        <begin position="1"/>
        <end position="24"/>
    </location>
</feature>
<dbReference type="SUPFAM" id="SSF57247">
    <property type="entry name" value="Bowman-Birk inhibitor, BBI"/>
    <property type="match status" value="1"/>
</dbReference>
<comment type="caution">
    <text evidence="5">The sequence shown here is derived from an EMBL/GenBank/DDBJ whole genome shotgun (WGS) entry which is preliminary data.</text>
</comment>
<dbReference type="CDD" id="cd00023">
    <property type="entry name" value="BBI"/>
    <property type="match status" value="1"/>
</dbReference>
<gene>
    <name evidence="5" type="ORF">EJB05_31798</name>
</gene>
<dbReference type="AlphaFoldDB" id="A0A5J9UF02"/>
<organism evidence="5 6">
    <name type="scientific">Eragrostis curvula</name>
    <name type="common">weeping love grass</name>
    <dbReference type="NCBI Taxonomy" id="38414"/>
    <lineage>
        <taxon>Eukaryota</taxon>
        <taxon>Viridiplantae</taxon>
        <taxon>Streptophyta</taxon>
        <taxon>Embryophyta</taxon>
        <taxon>Tracheophyta</taxon>
        <taxon>Spermatophyta</taxon>
        <taxon>Magnoliopsida</taxon>
        <taxon>Liliopsida</taxon>
        <taxon>Poales</taxon>
        <taxon>Poaceae</taxon>
        <taxon>PACMAD clade</taxon>
        <taxon>Chloridoideae</taxon>
        <taxon>Eragrostideae</taxon>
        <taxon>Eragrostidinae</taxon>
        <taxon>Eragrostis</taxon>
    </lineage>
</organism>
<dbReference type="GO" id="GO:0004867">
    <property type="term" value="F:serine-type endopeptidase inhibitor activity"/>
    <property type="evidence" value="ECO:0007669"/>
    <property type="project" value="InterPro"/>
</dbReference>
<dbReference type="Proteomes" id="UP000324897">
    <property type="component" value="Unassembled WGS sequence"/>
</dbReference>
<evidence type="ECO:0000313" key="5">
    <source>
        <dbReference type="EMBL" id="TVU22116.1"/>
    </source>
</evidence>
<dbReference type="SMART" id="SM00269">
    <property type="entry name" value="BowB"/>
    <property type="match status" value="1"/>
</dbReference>
<reference evidence="5 6" key="1">
    <citation type="journal article" date="2019" name="Sci. Rep.">
        <title>A high-quality genome of Eragrostis curvula grass provides insights into Poaceae evolution and supports new strategies to enhance forage quality.</title>
        <authorList>
            <person name="Carballo J."/>
            <person name="Santos B.A.C.M."/>
            <person name="Zappacosta D."/>
            <person name="Garbus I."/>
            <person name="Selva J.P."/>
            <person name="Gallo C.A."/>
            <person name="Diaz A."/>
            <person name="Albertini E."/>
            <person name="Caccamo M."/>
            <person name="Echenique V."/>
        </authorList>
    </citation>
    <scope>NUCLEOTIDE SEQUENCE [LARGE SCALE GENOMIC DNA]</scope>
    <source>
        <strain evidence="6">cv. Victoria</strain>
        <tissue evidence="5">Leaf</tissue>
    </source>
</reference>
<name>A0A5J9UF02_9POAL</name>
<evidence type="ECO:0000256" key="2">
    <source>
        <dbReference type="ARBA" id="ARBA00023157"/>
    </source>
</evidence>
<dbReference type="GO" id="GO:0005576">
    <property type="term" value="C:extracellular region"/>
    <property type="evidence" value="ECO:0007669"/>
    <property type="project" value="InterPro"/>
</dbReference>
<dbReference type="EMBL" id="RWGY01000026">
    <property type="protein sequence ID" value="TVU22116.1"/>
    <property type="molecule type" value="Genomic_DNA"/>
</dbReference>
<dbReference type="InterPro" id="IPR000877">
    <property type="entry name" value="Prot_inh_BBI"/>
</dbReference>
<keyword evidence="6" id="KW-1185">Reference proteome</keyword>
<dbReference type="InterPro" id="IPR035995">
    <property type="entry name" value="Bowman-Birk_prot_inh"/>
</dbReference>
<feature type="chain" id="PRO_5023913412" description="Bowman-Birk serine protease inhibitors family domain-containing protein" evidence="3">
    <location>
        <begin position="25"/>
        <end position="105"/>
    </location>
</feature>
<evidence type="ECO:0000256" key="1">
    <source>
        <dbReference type="ARBA" id="ARBA00022690"/>
    </source>
</evidence>
<evidence type="ECO:0000259" key="4">
    <source>
        <dbReference type="SMART" id="SM00269"/>
    </source>
</evidence>
<evidence type="ECO:0000256" key="3">
    <source>
        <dbReference type="SAM" id="SignalP"/>
    </source>
</evidence>
<keyword evidence="1" id="KW-0646">Protease inhibitor</keyword>
<keyword evidence="2" id="KW-1015">Disulfide bond</keyword>
<dbReference type="PANTHER" id="PTHR37378">
    <property type="entry name" value="BOWMAN_BIRK DOMAIN-CONTAINING PROTEIN-RELATED"/>
    <property type="match status" value="1"/>
</dbReference>
<keyword evidence="3" id="KW-0732">Signal</keyword>